<dbReference type="EMBL" id="DS231897">
    <property type="protein sequence ID" value="EDS44538.1"/>
    <property type="molecule type" value="Genomic_DNA"/>
</dbReference>
<dbReference type="InParanoid" id="B0WDG7"/>
<dbReference type="Proteomes" id="UP000002320">
    <property type="component" value="Unassembled WGS sequence"/>
</dbReference>
<reference evidence="3" key="1">
    <citation type="submission" date="2007-03" db="EMBL/GenBank/DDBJ databases">
        <title>Annotation of Culex pipiens quinquefasciatus.</title>
        <authorList>
            <consortium name="The Broad Institute Genome Sequencing Platform"/>
            <person name="Atkinson P.W."/>
            <person name="Hemingway J."/>
            <person name="Christensen B.M."/>
            <person name="Higgs S."/>
            <person name="Kodira C."/>
            <person name="Hannick L."/>
            <person name="Megy K."/>
            <person name="O'Leary S."/>
            <person name="Pearson M."/>
            <person name="Haas B.J."/>
            <person name="Mauceli E."/>
            <person name="Wortman J.R."/>
            <person name="Lee N.H."/>
            <person name="Guigo R."/>
            <person name="Stanke M."/>
            <person name="Alvarado L."/>
            <person name="Amedeo P."/>
            <person name="Antoine C.H."/>
            <person name="Arensburger P."/>
            <person name="Bidwell S.L."/>
            <person name="Crawford M."/>
            <person name="Camaro F."/>
            <person name="Devon K."/>
            <person name="Engels R."/>
            <person name="Hammond M."/>
            <person name="Howarth C."/>
            <person name="Koehrsen M."/>
            <person name="Lawson D."/>
            <person name="Montgomery P."/>
            <person name="Nene V."/>
            <person name="Nusbaum C."/>
            <person name="Puiu D."/>
            <person name="Romero-Severson J."/>
            <person name="Severson D.W."/>
            <person name="Shumway M."/>
            <person name="Sisk P."/>
            <person name="Stolte C."/>
            <person name="Zeng Q."/>
            <person name="Eisenstadt E."/>
            <person name="Fraser-Liggett C."/>
            <person name="Strausberg R."/>
            <person name="Galagan J."/>
            <person name="Birren B."/>
            <person name="Collins F.H."/>
        </authorList>
    </citation>
    <scope>NUCLEOTIDE SEQUENCE [LARGE SCALE GENOMIC DNA]</scope>
    <source>
        <strain evidence="3">JHB</strain>
    </source>
</reference>
<feature type="compositionally biased region" description="Polar residues" evidence="2">
    <location>
        <begin position="316"/>
        <end position="325"/>
    </location>
</feature>
<sequence>MSFSTQQEFFSVSFPNEEPKPPTRKRSDGAIMTYDFCTDGRAWALDKAKRSNYILDIVHKTRFKRALAHPEGEFELSKDYLVNLDVDDLAEYALSLQAEIKRKNEKVKKLEGKQKVLQDRNTPEEQKLIQQQSAELQRERQEFDQQIADLEEDIIQWRDRAERYDLLAKENELLRQQLQKQRIEAADKMRLINAEAEASFNRMRAEECERLEAELILYRTQYDDLRAQKRDLKEQLQRAATRQNKVGELKRQLAVERAHREQVEEEMEQLMELFDKQTQEVQRRGSLPVATEQRDKRSSIQEARKPVEDIAMESAPTIQKPTAQDESPIVKEQVVESCSNCPKLQAELDNAKESLRSNQEQDEREKQSLKEQLESAIKQVEEVRSTPPSAIVPPPAGSNQADGQLAELAAQLQKCQADLKASQDSEKSLREQITSLQKDSAQLELKLADETKKSEQLAAEATNASKLTADLQASLQAKDAALSASGGAGAQLVELQKQLDEAKRTLREKADQLDVVSKEKEQLGAKVDGLEVAQKAKDKQLEAARVEQEGQPVVTAPMDTAELDALKKSNEELKKEVANLKDRLVAAEGLSKELQEGAGDQAELLKTVANLKAEVQKAAEEAQVKDAEMKLLVKDVESAKVQAEAKEAEMKQLEKEVESVKAQAEAKEAEIKQLEQVVEAVKVEAEKAKEVSVEKLKEVVEPVAAVERVEEQQLETAEVTEEIAVVEKSASTVAVEGFEEAGPTATVVEEPIETPVVAEELEAISAAIFGEGTESAAKAAEVTEQRQTSAIEDLQRRLSRSQEHIAVLRQLEEAEGEPGDEIVAVIENVGERDVAPEEDSRQPAVLEELDEGSTRLSVVMDEEAGGEGPGRTPSVVGDPLLDICIVGESDFDKTKRIAIKIVRHGIKILTWSELDYLHHEICKAMIERFRSLGQNVQAIDKAIGTCNEILAAVNAMHNSEMAGMISSAAQVPIRNPTLLEDEIPVRLAPEVPRISIKPKRTGSEAQVFAMFTEGLPANRAKPRVLVDYKSCMTRSWGPPKTPTETIISTTLADGSRLYARQKRH</sequence>
<evidence type="ECO:0000313" key="4">
    <source>
        <dbReference type="EnsemblMetazoa" id="CPIJ004727-PA"/>
    </source>
</evidence>
<proteinExistence type="predicted"/>
<feature type="compositionally biased region" description="Basic and acidic residues" evidence="2">
    <location>
        <begin position="17"/>
        <end position="28"/>
    </location>
</feature>
<dbReference type="STRING" id="7176.B0WDG7"/>
<feature type="compositionally biased region" description="Basic and acidic residues" evidence="2">
    <location>
        <begin position="349"/>
        <end position="384"/>
    </location>
</feature>
<protein>
    <submittedName>
        <fullName evidence="3 4">Uncharacterized protein</fullName>
    </submittedName>
</protein>
<evidence type="ECO:0000256" key="2">
    <source>
        <dbReference type="SAM" id="MobiDB-lite"/>
    </source>
</evidence>
<feature type="region of interest" description="Disordered" evidence="2">
    <location>
        <begin position="349"/>
        <end position="405"/>
    </location>
</feature>
<keyword evidence="1" id="KW-0175">Coiled coil</keyword>
<dbReference type="VEuPathDB" id="VectorBase:CPIJ004727"/>
<feature type="coiled-coil region" evidence="1">
    <location>
        <begin position="563"/>
        <end position="691"/>
    </location>
</feature>
<feature type="compositionally biased region" description="Basic and acidic residues" evidence="2">
    <location>
        <begin position="292"/>
        <end position="308"/>
    </location>
</feature>
<dbReference type="KEGG" id="cqu:CpipJ_CPIJ004727"/>
<evidence type="ECO:0000256" key="1">
    <source>
        <dbReference type="SAM" id="Coils"/>
    </source>
</evidence>
<organism>
    <name type="scientific">Culex quinquefasciatus</name>
    <name type="common">Southern house mosquito</name>
    <name type="synonym">Culex pungens</name>
    <dbReference type="NCBI Taxonomy" id="7176"/>
    <lineage>
        <taxon>Eukaryota</taxon>
        <taxon>Metazoa</taxon>
        <taxon>Ecdysozoa</taxon>
        <taxon>Arthropoda</taxon>
        <taxon>Hexapoda</taxon>
        <taxon>Insecta</taxon>
        <taxon>Pterygota</taxon>
        <taxon>Neoptera</taxon>
        <taxon>Endopterygota</taxon>
        <taxon>Diptera</taxon>
        <taxon>Nematocera</taxon>
        <taxon>Culicoidea</taxon>
        <taxon>Culicidae</taxon>
        <taxon>Culicinae</taxon>
        <taxon>Culicini</taxon>
        <taxon>Culex</taxon>
        <taxon>Culex</taxon>
    </lineage>
</organism>
<gene>
    <name evidence="4" type="primary">6036753</name>
    <name evidence="3" type="ORF">CpipJ_CPIJ004727</name>
</gene>
<dbReference type="OrthoDB" id="7764536at2759"/>
<dbReference type="VEuPathDB" id="VectorBase:CQUJHB009932"/>
<dbReference type="eggNOG" id="KOG1836">
    <property type="taxonomic scope" value="Eukaryota"/>
</dbReference>
<evidence type="ECO:0000313" key="5">
    <source>
        <dbReference type="Proteomes" id="UP000002320"/>
    </source>
</evidence>
<dbReference type="EnsemblMetazoa" id="CPIJ004727-RA">
    <property type="protein sequence ID" value="CPIJ004727-PA"/>
    <property type="gene ID" value="CPIJ004727"/>
</dbReference>
<dbReference type="OMA" id="VHKARFK"/>
<dbReference type="AlphaFoldDB" id="B0WDG7"/>
<name>B0WDG7_CULQU</name>
<feature type="coiled-coil region" evidence="1">
    <location>
        <begin position="492"/>
        <end position="519"/>
    </location>
</feature>
<feature type="compositionally biased region" description="Polar residues" evidence="2">
    <location>
        <begin position="1"/>
        <end position="14"/>
    </location>
</feature>
<keyword evidence="5" id="KW-1185">Reference proteome</keyword>
<accession>B0WDG7</accession>
<dbReference type="HOGENOM" id="CLU_288737_0_0_1"/>
<evidence type="ECO:0000313" key="3">
    <source>
        <dbReference type="EMBL" id="EDS44538.1"/>
    </source>
</evidence>
<feature type="region of interest" description="Disordered" evidence="2">
    <location>
        <begin position="279"/>
        <end position="329"/>
    </location>
</feature>
<reference evidence="4" key="2">
    <citation type="submission" date="2021-02" db="UniProtKB">
        <authorList>
            <consortium name="EnsemblMetazoa"/>
        </authorList>
    </citation>
    <scope>IDENTIFICATION</scope>
    <source>
        <strain evidence="4">JHB</strain>
    </source>
</reference>
<feature type="region of interest" description="Disordered" evidence="2">
    <location>
        <begin position="1"/>
        <end position="28"/>
    </location>
</feature>